<reference evidence="1 2" key="1">
    <citation type="submission" date="2019-04" db="EMBL/GenBank/DDBJ databases">
        <title>Friends and foes A comparative genomics study of 23 Aspergillus species from section Flavi.</title>
        <authorList>
            <consortium name="DOE Joint Genome Institute"/>
            <person name="Kjaerbolling I."/>
            <person name="Vesth T."/>
            <person name="Frisvad J.C."/>
            <person name="Nybo J.L."/>
            <person name="Theobald S."/>
            <person name="Kildgaard S."/>
            <person name="Isbrandt T."/>
            <person name="Kuo A."/>
            <person name="Sato A."/>
            <person name="Lyhne E.K."/>
            <person name="Kogle M.E."/>
            <person name="Wiebenga A."/>
            <person name="Kun R.S."/>
            <person name="Lubbers R.J."/>
            <person name="Makela M.R."/>
            <person name="Barry K."/>
            <person name="Chovatia M."/>
            <person name="Clum A."/>
            <person name="Daum C."/>
            <person name="Haridas S."/>
            <person name="He G."/>
            <person name="LaButti K."/>
            <person name="Lipzen A."/>
            <person name="Mondo S."/>
            <person name="Riley R."/>
            <person name="Salamov A."/>
            <person name="Simmons B.A."/>
            <person name="Magnuson J.K."/>
            <person name="Henrissat B."/>
            <person name="Mortensen U.H."/>
            <person name="Larsen T.O."/>
            <person name="Devries R.P."/>
            <person name="Grigoriev I.V."/>
            <person name="Machida M."/>
            <person name="Baker S.E."/>
            <person name="Andersen M.R."/>
        </authorList>
    </citation>
    <scope>NUCLEOTIDE SEQUENCE [LARGE SCALE GENOMIC DNA]</scope>
    <source>
        <strain evidence="1 2">IBT 18842</strain>
    </source>
</reference>
<dbReference type="EMBL" id="ML742027">
    <property type="protein sequence ID" value="KAE8154681.1"/>
    <property type="molecule type" value="Genomic_DNA"/>
</dbReference>
<evidence type="ECO:0000313" key="2">
    <source>
        <dbReference type="Proteomes" id="UP000325780"/>
    </source>
</evidence>
<organism evidence="1 2">
    <name type="scientific">Aspergillus avenaceus</name>
    <dbReference type="NCBI Taxonomy" id="36643"/>
    <lineage>
        <taxon>Eukaryota</taxon>
        <taxon>Fungi</taxon>
        <taxon>Dikarya</taxon>
        <taxon>Ascomycota</taxon>
        <taxon>Pezizomycotina</taxon>
        <taxon>Eurotiomycetes</taxon>
        <taxon>Eurotiomycetidae</taxon>
        <taxon>Eurotiales</taxon>
        <taxon>Aspergillaceae</taxon>
        <taxon>Aspergillus</taxon>
        <taxon>Aspergillus subgen. Circumdati</taxon>
    </lineage>
</organism>
<dbReference type="Proteomes" id="UP000325780">
    <property type="component" value="Unassembled WGS sequence"/>
</dbReference>
<dbReference type="AlphaFoldDB" id="A0A5N6U978"/>
<evidence type="ECO:0000313" key="1">
    <source>
        <dbReference type="EMBL" id="KAE8154681.1"/>
    </source>
</evidence>
<gene>
    <name evidence="1" type="ORF">BDV25DRAFT_147256</name>
</gene>
<proteinExistence type="predicted"/>
<accession>A0A5N6U978</accession>
<protein>
    <submittedName>
        <fullName evidence="1">Uncharacterized protein</fullName>
    </submittedName>
</protein>
<name>A0A5N6U978_ASPAV</name>
<sequence>MQICLSGPAIFRPYLQSHTCLTVECQSNETPICRSKCSSCSTILAPCVKTKLFGGVYIPALVSTWPRYTTMVLFRAPSPV</sequence>
<keyword evidence="2" id="KW-1185">Reference proteome</keyword>